<proteinExistence type="predicted"/>
<keyword evidence="2" id="KW-0732">Signal</keyword>
<feature type="chain" id="PRO_5038139232" evidence="2">
    <location>
        <begin position="19"/>
        <end position="100"/>
    </location>
</feature>
<evidence type="ECO:0000256" key="2">
    <source>
        <dbReference type="SAM" id="SignalP"/>
    </source>
</evidence>
<dbReference type="AlphaFoldDB" id="A0A914ENQ4"/>
<dbReference type="WBParaSite" id="ACRNAN_scaffold9562.g16924.t1">
    <property type="protein sequence ID" value="ACRNAN_scaffold9562.g16924.t1"/>
    <property type="gene ID" value="ACRNAN_scaffold9562.g16924"/>
</dbReference>
<name>A0A914ENQ4_9BILA</name>
<reference evidence="4" key="1">
    <citation type="submission" date="2022-11" db="UniProtKB">
        <authorList>
            <consortium name="WormBaseParasite"/>
        </authorList>
    </citation>
    <scope>IDENTIFICATION</scope>
</reference>
<sequence length="100" mass="11389">MKFLALLILLVALVAVFGQTNQPVNNHAGRYRRDYGHTLFIWYFVFRKHGRSGHKSHSHESRSDESSTISHSSTATITINGIITTATPRLQIRRFKVPVQ</sequence>
<evidence type="ECO:0000256" key="1">
    <source>
        <dbReference type="SAM" id="MobiDB-lite"/>
    </source>
</evidence>
<evidence type="ECO:0000313" key="3">
    <source>
        <dbReference type="Proteomes" id="UP000887540"/>
    </source>
</evidence>
<organism evidence="3 4">
    <name type="scientific">Acrobeloides nanus</name>
    <dbReference type="NCBI Taxonomy" id="290746"/>
    <lineage>
        <taxon>Eukaryota</taxon>
        <taxon>Metazoa</taxon>
        <taxon>Ecdysozoa</taxon>
        <taxon>Nematoda</taxon>
        <taxon>Chromadorea</taxon>
        <taxon>Rhabditida</taxon>
        <taxon>Tylenchina</taxon>
        <taxon>Cephalobomorpha</taxon>
        <taxon>Cephaloboidea</taxon>
        <taxon>Cephalobidae</taxon>
        <taxon>Acrobeloides</taxon>
    </lineage>
</organism>
<keyword evidence="3" id="KW-1185">Reference proteome</keyword>
<feature type="signal peptide" evidence="2">
    <location>
        <begin position="1"/>
        <end position="18"/>
    </location>
</feature>
<evidence type="ECO:0000313" key="4">
    <source>
        <dbReference type="WBParaSite" id="ACRNAN_scaffold9562.g16924.t1"/>
    </source>
</evidence>
<accession>A0A914ENQ4</accession>
<feature type="region of interest" description="Disordered" evidence="1">
    <location>
        <begin position="51"/>
        <end position="72"/>
    </location>
</feature>
<dbReference type="Proteomes" id="UP000887540">
    <property type="component" value="Unplaced"/>
</dbReference>
<protein>
    <submittedName>
        <fullName evidence="4">Uncharacterized protein</fullName>
    </submittedName>
</protein>